<keyword evidence="6" id="KW-1133">Transmembrane helix</keyword>
<reference evidence="8" key="1">
    <citation type="submission" date="2022-01" db="EMBL/GenBank/DDBJ databases">
        <title>VMRC isolate genome collection.</title>
        <authorList>
            <person name="France M."/>
            <person name="Rutt L."/>
            <person name="Humphrys M."/>
            <person name="Ravel J."/>
        </authorList>
    </citation>
    <scope>NUCLEOTIDE SEQUENCE</scope>
    <source>
        <strain evidence="8">C0127B5</strain>
    </source>
</reference>
<evidence type="ECO:0000256" key="4">
    <source>
        <dbReference type="ARBA" id="ARBA00023088"/>
    </source>
</evidence>
<evidence type="ECO:0000259" key="7">
    <source>
        <dbReference type="PROSITE" id="PS50847"/>
    </source>
</evidence>
<feature type="domain" description="Gram-positive cocci surface proteins LPxTG" evidence="7">
    <location>
        <begin position="1247"/>
        <end position="1279"/>
    </location>
</feature>
<feature type="region of interest" description="Disordered" evidence="5">
    <location>
        <begin position="41"/>
        <end position="121"/>
    </location>
</feature>
<protein>
    <submittedName>
        <fullName evidence="8">YSIRK-type signal peptide-containing protein</fullName>
    </submittedName>
</protein>
<evidence type="ECO:0000256" key="2">
    <source>
        <dbReference type="ARBA" id="ARBA00022525"/>
    </source>
</evidence>
<keyword evidence="3" id="KW-0732">Signal</keyword>
<evidence type="ECO:0000256" key="6">
    <source>
        <dbReference type="SAM" id="Phobius"/>
    </source>
</evidence>
<name>A0AAP3M383_9LACO</name>
<keyword evidence="6" id="KW-0472">Membrane</keyword>
<dbReference type="NCBIfam" id="TIGR01168">
    <property type="entry name" value="YSIRK_signal"/>
    <property type="match status" value="1"/>
</dbReference>
<feature type="compositionally biased region" description="Low complexity" evidence="5">
    <location>
        <begin position="1180"/>
        <end position="1192"/>
    </location>
</feature>
<evidence type="ECO:0000313" key="9">
    <source>
        <dbReference type="Proteomes" id="UP001213015"/>
    </source>
</evidence>
<proteinExistence type="predicted"/>
<dbReference type="Gene3D" id="2.60.40.4300">
    <property type="match status" value="2"/>
</dbReference>
<dbReference type="AlphaFoldDB" id="A0AAP3M383"/>
<dbReference type="InterPro" id="IPR041495">
    <property type="entry name" value="Mub_B2"/>
</dbReference>
<feature type="region of interest" description="Disordered" evidence="5">
    <location>
        <begin position="868"/>
        <end position="937"/>
    </location>
</feature>
<feature type="compositionally biased region" description="Polar residues" evidence="5">
    <location>
        <begin position="82"/>
        <end position="102"/>
    </location>
</feature>
<dbReference type="Pfam" id="PF17966">
    <property type="entry name" value="Muc_B2"/>
    <property type="match status" value="2"/>
</dbReference>
<dbReference type="NCBIfam" id="TIGR01167">
    <property type="entry name" value="LPXTG_anchor"/>
    <property type="match status" value="1"/>
</dbReference>
<dbReference type="PROSITE" id="PS50847">
    <property type="entry name" value="GRAM_POS_ANCHORING"/>
    <property type="match status" value="1"/>
</dbReference>
<dbReference type="InterPro" id="IPR005877">
    <property type="entry name" value="YSIRK_signal_dom"/>
</dbReference>
<feature type="compositionally biased region" description="Polar residues" evidence="5">
    <location>
        <begin position="1137"/>
        <end position="1159"/>
    </location>
</feature>
<evidence type="ECO:0000256" key="1">
    <source>
        <dbReference type="ARBA" id="ARBA00022512"/>
    </source>
</evidence>
<feature type="compositionally biased region" description="Basic and acidic residues" evidence="5">
    <location>
        <begin position="106"/>
        <end position="117"/>
    </location>
</feature>
<dbReference type="Pfam" id="PF04650">
    <property type="entry name" value="YSIRK_signal"/>
    <property type="match status" value="1"/>
</dbReference>
<dbReference type="Pfam" id="PF08428">
    <property type="entry name" value="Rib"/>
    <property type="match status" value="1"/>
</dbReference>
<feature type="compositionally biased region" description="Basic and acidic residues" evidence="5">
    <location>
        <begin position="877"/>
        <end position="892"/>
    </location>
</feature>
<feature type="region of interest" description="Disordered" evidence="5">
    <location>
        <begin position="1127"/>
        <end position="1192"/>
    </location>
</feature>
<dbReference type="InterPro" id="IPR012706">
    <property type="entry name" value="Rib_alpha_Esp_rpt"/>
</dbReference>
<evidence type="ECO:0000256" key="3">
    <source>
        <dbReference type="ARBA" id="ARBA00022729"/>
    </source>
</evidence>
<dbReference type="Pfam" id="PF00746">
    <property type="entry name" value="Gram_pos_anchor"/>
    <property type="match status" value="1"/>
</dbReference>
<keyword evidence="6" id="KW-0812">Transmembrane</keyword>
<comment type="caution">
    <text evidence="8">The sequence shown here is derived from an EMBL/GenBank/DDBJ whole genome shotgun (WGS) entry which is preliminary data.</text>
</comment>
<feature type="region of interest" description="Disordered" evidence="5">
    <location>
        <begin position="578"/>
        <end position="606"/>
    </location>
</feature>
<keyword evidence="2" id="KW-0964">Secreted</keyword>
<dbReference type="NCBIfam" id="TIGR02331">
    <property type="entry name" value="rib_alpha"/>
    <property type="match status" value="1"/>
</dbReference>
<dbReference type="InterPro" id="IPR019931">
    <property type="entry name" value="LPXTG_anchor"/>
</dbReference>
<feature type="region of interest" description="Disordered" evidence="5">
    <location>
        <begin position="1228"/>
        <end position="1248"/>
    </location>
</feature>
<evidence type="ECO:0000256" key="5">
    <source>
        <dbReference type="SAM" id="MobiDB-lite"/>
    </source>
</evidence>
<feature type="compositionally biased region" description="Low complexity" evidence="5">
    <location>
        <begin position="41"/>
        <end position="81"/>
    </location>
</feature>
<keyword evidence="4" id="KW-0572">Peptidoglycan-anchor</keyword>
<keyword evidence="1" id="KW-0134">Cell wall</keyword>
<feature type="region of interest" description="Disordered" evidence="5">
    <location>
        <begin position="1008"/>
        <end position="1031"/>
    </location>
</feature>
<dbReference type="RefSeq" id="WP_269255526.1">
    <property type="nucleotide sequence ID" value="NZ_JAKHLF010000001.1"/>
</dbReference>
<evidence type="ECO:0000313" key="8">
    <source>
        <dbReference type="EMBL" id="MCZ3843907.1"/>
    </source>
</evidence>
<dbReference type="EMBL" id="JAKHLF010000001">
    <property type="protein sequence ID" value="MCZ3843907.1"/>
    <property type="molecule type" value="Genomic_DNA"/>
</dbReference>
<dbReference type="InterPro" id="IPR059115">
    <property type="entry name" value="Rib"/>
</dbReference>
<organism evidence="8 9">
    <name type="scientific">Lactobacillus mulieris</name>
    <dbReference type="NCBI Taxonomy" id="2508708"/>
    <lineage>
        <taxon>Bacteria</taxon>
        <taxon>Bacillati</taxon>
        <taxon>Bacillota</taxon>
        <taxon>Bacilli</taxon>
        <taxon>Lactobacillales</taxon>
        <taxon>Lactobacillaceae</taxon>
        <taxon>Lactobacillus</taxon>
    </lineage>
</organism>
<accession>A0AAP3M383</accession>
<gene>
    <name evidence="8" type="ORF">L2422_00010</name>
</gene>
<sequence length="1279" mass="139837">MKSMFNERQRFSLRKLSIGVVSVLLGVTFVSNAQVVKADEATNSVSASSSDVSSNSTTSSSSDASVAASSSSDSVTTNESSQVTNQPQDLNSSNLASASTYTLGDGNRRYPSADKDPNNANNYVTLQDISERYVQTGGTLAPNEKRWRIVWNSNVNNSTKTDEQWFSIMMTKNVKIKGGANNVTIQVIGGPTDRQTWQQVQFDIDKGPTILHNSNELSDEYRDYFIHDKKFNGHYYNGSDPEALEMWTHINLPTFSYANYGRANLDRQTTMNHLFYDNNWFPASIKNRTSYEWDDALEFGGNWITRYKHNDGTTQNGPLINLDLNSNDDKNVKYLGDIYTFHYQSANGYYLGGTKKVQMDFTTVVDSTVTDVPETRLIAGYKAGAAGSDFRRAQENNHLVDNQTYKLIVNETSQRSDKKIPANAFKVAGPDNISKDYTHEELNQTNNTQEFNYYTDKIDTATQQNILNSLKVASTTQNGVTVSDPVIDTVNKTVTYNVVYTDTVAEKTTHIIFKDGDTPVKTVEVSGKPGDKVPVSEEDQKIPDGYELVPGEKVPTEVDFPSDGTTPEDKVVKLTHKTTTVNPDDPKTPEDTLPENPKVHYPDGVSEKDLNKTVTRRIYEVDPVTKEKVLVKTQEAKLTRTATVDEVTGKVTKYSDWTTGTWESYTASTKEGYTPDQSTVPEVTVDGDTESTEVVINYVKNPTGKIIFKDGDKPVKTVEVSGKPGDKVPVSEKDQKIPDGYELVPGEKVPTEVDFPSDGTTPSESVVKIQKKTPDTPSTDQPTGKIIFKDGDKPVKEVTVPGEAGKTVEVPDTTIPEGYELVPGQEVPTTIDFPGDGSNPSDKVVELQPKTPTEQTTHIVFKDGDTPVKTVEVSGKPGDKVPVSEEDQKIPDGYELVPGEEVPTEVDFPSDGTTPSESVVKIQKKTPDTPSTDQPTGKIIFKDGDKPVKTVEVPGKPGESVEVPDTTIPEGYELVPGQKVPTTIDFPGDGSNPSDKTVKLTHKIVVVTPDDPKSSNDPLPDNPSKNYPDGVTETNLRKRIKRTINVINPNGDIDVTTQLVVFERTATVDQVNGQVSYSDWKQVGEDKSWPKFEAPDITGYTPSTESVSEVIPNVNTENVTVNITYKADNSGSDRDANTPTDPQPQGQDITTNKGTTPSPSDGIKNKGDLPDGTKYSWKETPNTNNGDTTGTVVVTYPDGSKDEVKVTIHVTEPNKKTGMEDNKSTIVTSSSSANKVKNTANSKQSTLPQTGANTSALAGLGIALMGLASMIFINKKKKD</sequence>
<dbReference type="Proteomes" id="UP001213015">
    <property type="component" value="Unassembled WGS sequence"/>
</dbReference>
<feature type="compositionally biased region" description="Basic and acidic residues" evidence="5">
    <location>
        <begin position="597"/>
        <end position="606"/>
    </location>
</feature>
<feature type="transmembrane region" description="Helical" evidence="6">
    <location>
        <begin position="1255"/>
        <end position="1273"/>
    </location>
</feature>